<evidence type="ECO:0000313" key="1">
    <source>
        <dbReference type="EMBL" id="CAH3106476.1"/>
    </source>
</evidence>
<dbReference type="EMBL" id="CALNXK010000019">
    <property type="protein sequence ID" value="CAH3106476.1"/>
    <property type="molecule type" value="Genomic_DNA"/>
</dbReference>
<evidence type="ECO:0000313" key="2">
    <source>
        <dbReference type="Proteomes" id="UP001159405"/>
    </source>
</evidence>
<name>A0ABN8NEH4_9CNID</name>
<sequence length="160" mass="17679">MLAHHVIKETALQQHSSLSVGTVSLPVPLANVDPCDYSKWFNEKTSTDGADVSAVRALELDVSVEREYNESLASKFIRKLDKLHCDINQTTALIQEPSPENMINMPRVRAAMDLCIEQLLTLLKIEQDEAVSVTQLLPRVLSQLRTLSVYSETGSSVGGE</sequence>
<keyword evidence="2" id="KW-1185">Reference proteome</keyword>
<organism evidence="1 2">
    <name type="scientific">Porites lobata</name>
    <dbReference type="NCBI Taxonomy" id="104759"/>
    <lineage>
        <taxon>Eukaryota</taxon>
        <taxon>Metazoa</taxon>
        <taxon>Cnidaria</taxon>
        <taxon>Anthozoa</taxon>
        <taxon>Hexacorallia</taxon>
        <taxon>Scleractinia</taxon>
        <taxon>Fungiina</taxon>
        <taxon>Poritidae</taxon>
        <taxon>Porites</taxon>
    </lineage>
</organism>
<gene>
    <name evidence="1" type="ORF">PLOB_00014767</name>
</gene>
<dbReference type="Proteomes" id="UP001159405">
    <property type="component" value="Unassembled WGS sequence"/>
</dbReference>
<comment type="caution">
    <text evidence="1">The sequence shown here is derived from an EMBL/GenBank/DDBJ whole genome shotgun (WGS) entry which is preliminary data.</text>
</comment>
<feature type="non-terminal residue" evidence="1">
    <location>
        <position position="160"/>
    </location>
</feature>
<reference evidence="1 2" key="1">
    <citation type="submission" date="2022-05" db="EMBL/GenBank/DDBJ databases">
        <authorList>
            <consortium name="Genoscope - CEA"/>
            <person name="William W."/>
        </authorList>
    </citation>
    <scope>NUCLEOTIDE SEQUENCE [LARGE SCALE GENOMIC DNA]</scope>
</reference>
<proteinExistence type="predicted"/>
<protein>
    <submittedName>
        <fullName evidence="1">Uncharacterized protein</fullName>
    </submittedName>
</protein>
<accession>A0ABN8NEH4</accession>